<keyword evidence="2" id="KW-0472">Membrane</keyword>
<evidence type="ECO:0000256" key="2">
    <source>
        <dbReference type="SAM" id="Phobius"/>
    </source>
</evidence>
<feature type="compositionally biased region" description="Basic and acidic residues" evidence="1">
    <location>
        <begin position="282"/>
        <end position="306"/>
    </location>
</feature>
<keyword evidence="5" id="KW-1185">Reference proteome</keyword>
<evidence type="ECO:0000256" key="1">
    <source>
        <dbReference type="SAM" id="MobiDB-lite"/>
    </source>
</evidence>
<dbReference type="EMBL" id="CP009403">
    <property type="protein sequence ID" value="AIO01855.1"/>
    <property type="molecule type" value="Genomic_DNA"/>
</dbReference>
<feature type="compositionally biased region" description="Low complexity" evidence="1">
    <location>
        <begin position="50"/>
        <end position="65"/>
    </location>
</feature>
<feature type="transmembrane region" description="Helical" evidence="2">
    <location>
        <begin position="91"/>
        <end position="117"/>
    </location>
</feature>
<accession>A0A088S2Q4</accession>
<dbReference type="Proteomes" id="UP000063063">
    <property type="component" value="Chromosome 34"/>
</dbReference>
<evidence type="ECO:0000256" key="3">
    <source>
        <dbReference type="SAM" id="SignalP"/>
    </source>
</evidence>
<keyword evidence="2" id="KW-1133">Transmembrane helix</keyword>
<dbReference type="eggNOG" id="ENOG502SICB">
    <property type="taxonomic scope" value="Eukaryota"/>
</dbReference>
<dbReference type="OrthoDB" id="264763at2759"/>
<feature type="signal peptide" evidence="3">
    <location>
        <begin position="1"/>
        <end position="22"/>
    </location>
</feature>
<protein>
    <submittedName>
        <fullName evidence="4">Uncharacterized protein</fullName>
    </submittedName>
</protein>
<gene>
    <name evidence="4" type="ORF">LPMP_342290</name>
</gene>
<proteinExistence type="predicted"/>
<sequence length="783" mass="84371">MPVVCSFTAAVLLSSAPVVVDALSVEGLDHEERDSYTASGRQQDYPRSVTTDSKSTELSSSSSIVDSKDAPRPDHSRWRDLCGSRAYSRCVLTYVTVTVCVAYLFLPVVLWCLARWWRCGVHQLHRRHSVDDSSGEENDGVMRYRDAEVARHGLLSGRWHDPQDVPDSESARYRAVESSCSSLGTLFQIHNSILQGPRLWGVLQHTPIGLFCTLAQPTGPTGELGQAESLAVDLGEGAIDERRDSWNLSRDADCTVSTSSRASASSLHMHEGVFRATTASDSSDRDKNPSVHRDANNAEDSTCDRCCSRESDCSDDAHTEVKQPALCGVAADEHWSPFRSRTHVRPQVIYFNSAFDTEDDLLTSTYESTSSGSQFLYGSLAAATPSTPSAMGDVLSSHTPPPPTDTTELLLRNSGSSDCALDADALHNTRCAHVALPYMGTALLDVGATCHTDLSINEDSFERGYCPPTLPSSAALCSTVGPRSSEVESVAPPSENTATAAPFSVLQEASYPPVPNETKAALPDAYVPNDRLDTMGGDMVEEVVDSAASSRSYIPTAHLRRLPAAEPPKVRGKRSSARYREPWQPLLVPCKRPSLAEVAGMTTLSTLSAPSSTVCNRVQRAPDPSSLGDDLDNLRLAAEVGGAESNTTGDGTRACRCIRRSRSRTLTLAPGREQGIAGTSVVPTVVPYSDASVCSNLEPTAPLVAASSPFRPQSAPISVCFPTPGAAHTFMDKSDADSSEQCRWLPHGVGQRPSLNLSVEERTLLLRSRKWLFPLIDGTDEIE</sequence>
<dbReference type="VEuPathDB" id="TriTrypDB:LPAL13_340028900"/>
<feature type="chain" id="PRO_5001839179" evidence="3">
    <location>
        <begin position="23"/>
        <end position="783"/>
    </location>
</feature>
<evidence type="ECO:0000313" key="4">
    <source>
        <dbReference type="EMBL" id="AIO01855.1"/>
    </source>
</evidence>
<reference evidence="4 5" key="1">
    <citation type="journal article" date="2015" name="Sci. Rep.">
        <title>The genome of Leishmania panamensis: insights into genomics of the L. (Viannia) subgenus.</title>
        <authorList>
            <person name="Llanes A."/>
            <person name="Restrepo C.M."/>
            <person name="Vecchio G.D."/>
            <person name="Anguizola F.J."/>
            <person name="Lleonart R."/>
        </authorList>
    </citation>
    <scope>NUCLEOTIDE SEQUENCE [LARGE SCALE GENOMIC DNA]</scope>
    <source>
        <strain evidence="4 5">MHOM/PA/94/PSC-1</strain>
    </source>
</reference>
<organism evidence="4 5">
    <name type="scientific">Leishmania panamensis</name>
    <dbReference type="NCBI Taxonomy" id="5679"/>
    <lineage>
        <taxon>Eukaryota</taxon>
        <taxon>Discoba</taxon>
        <taxon>Euglenozoa</taxon>
        <taxon>Kinetoplastea</taxon>
        <taxon>Metakinetoplastina</taxon>
        <taxon>Trypanosomatida</taxon>
        <taxon>Trypanosomatidae</taxon>
        <taxon>Leishmaniinae</taxon>
        <taxon>Leishmania</taxon>
        <taxon>Leishmania guyanensis species complex</taxon>
    </lineage>
</organism>
<dbReference type="GeneID" id="22578734"/>
<keyword evidence="3" id="KW-0732">Signal</keyword>
<keyword evidence="2" id="KW-0812">Transmembrane</keyword>
<feature type="compositionally biased region" description="Basic and acidic residues" evidence="1">
    <location>
        <begin position="66"/>
        <end position="75"/>
    </location>
</feature>
<dbReference type="AlphaFoldDB" id="A0A088S2Q4"/>
<feature type="region of interest" description="Disordered" evidence="1">
    <location>
        <begin position="276"/>
        <end position="306"/>
    </location>
</feature>
<dbReference type="KEGG" id="lpan:LPMP_342290"/>
<evidence type="ECO:0000313" key="5">
    <source>
        <dbReference type="Proteomes" id="UP000063063"/>
    </source>
</evidence>
<name>A0A088S2Q4_LEIPA</name>
<feature type="region of interest" description="Disordered" evidence="1">
    <location>
        <begin position="33"/>
        <end position="75"/>
    </location>
</feature>
<dbReference type="VEuPathDB" id="TriTrypDB:LPMP_342290"/>
<dbReference type="RefSeq" id="XP_010702655.1">
    <property type="nucleotide sequence ID" value="XM_010704353.1"/>
</dbReference>